<accession>A0ABM1MUW3</accession>
<sequence length="178" mass="20424">MVYNFYIVISQKISTKTASEFINVCKYNFLFPKRSCIRGDYVKLFLHLEGGEVNEYTPWAAMLCGGLGDIPTVLYSSGPGLVLEFHSGSKTTNATGFSGTFRFIDRRLFRTDGQKLTGTMCDYQFSSSDYTPSHGKFYSPRYPSSYPKNIRCSYRFRARQKERIRIVFEKVTLQKGDL</sequence>
<dbReference type="SUPFAM" id="SSF49854">
    <property type="entry name" value="Spermadhesin, CUB domain"/>
    <property type="match status" value="2"/>
</dbReference>
<evidence type="ECO:0000256" key="2">
    <source>
        <dbReference type="PROSITE-ProRule" id="PRU00059"/>
    </source>
</evidence>
<name>A0ABM1MUW3_NICVS</name>
<keyword evidence="1" id="KW-1015">Disulfide bond</keyword>
<dbReference type="InterPro" id="IPR000859">
    <property type="entry name" value="CUB_dom"/>
</dbReference>
<dbReference type="RefSeq" id="XP_017778363.1">
    <property type="nucleotide sequence ID" value="XM_017922874.1"/>
</dbReference>
<comment type="caution">
    <text evidence="2">Lacks conserved residue(s) required for the propagation of feature annotation.</text>
</comment>
<proteinExistence type="predicted"/>
<evidence type="ECO:0000313" key="4">
    <source>
        <dbReference type="Proteomes" id="UP000695000"/>
    </source>
</evidence>
<feature type="domain" description="CUB" evidence="3">
    <location>
        <begin position="121"/>
        <end position="178"/>
    </location>
</feature>
<dbReference type="Proteomes" id="UP000695000">
    <property type="component" value="Unplaced"/>
</dbReference>
<dbReference type="Gene3D" id="2.60.120.290">
    <property type="entry name" value="Spermadhesin, CUB domain"/>
    <property type="match status" value="2"/>
</dbReference>
<keyword evidence="4" id="KW-1185">Reference proteome</keyword>
<evidence type="ECO:0000256" key="1">
    <source>
        <dbReference type="ARBA" id="ARBA00023157"/>
    </source>
</evidence>
<evidence type="ECO:0000313" key="5">
    <source>
        <dbReference type="RefSeq" id="XP_017778363.1"/>
    </source>
</evidence>
<gene>
    <name evidence="5" type="primary">LOC108564006</name>
</gene>
<dbReference type="InterPro" id="IPR035914">
    <property type="entry name" value="Sperma_CUB_dom_sf"/>
</dbReference>
<dbReference type="GeneID" id="108564006"/>
<evidence type="ECO:0000259" key="3">
    <source>
        <dbReference type="PROSITE" id="PS01180"/>
    </source>
</evidence>
<dbReference type="InterPro" id="IPR053207">
    <property type="entry name" value="Non-NMDA_GluR_Accessory"/>
</dbReference>
<organism evidence="4 5">
    <name type="scientific">Nicrophorus vespilloides</name>
    <name type="common">Boreal carrion beetle</name>
    <dbReference type="NCBI Taxonomy" id="110193"/>
    <lineage>
        <taxon>Eukaryota</taxon>
        <taxon>Metazoa</taxon>
        <taxon>Ecdysozoa</taxon>
        <taxon>Arthropoda</taxon>
        <taxon>Hexapoda</taxon>
        <taxon>Insecta</taxon>
        <taxon>Pterygota</taxon>
        <taxon>Neoptera</taxon>
        <taxon>Endopterygota</taxon>
        <taxon>Coleoptera</taxon>
        <taxon>Polyphaga</taxon>
        <taxon>Staphyliniformia</taxon>
        <taxon>Silphidae</taxon>
        <taxon>Nicrophorinae</taxon>
        <taxon>Nicrophorus</taxon>
    </lineage>
</organism>
<dbReference type="PROSITE" id="PS01180">
    <property type="entry name" value="CUB"/>
    <property type="match status" value="1"/>
</dbReference>
<dbReference type="PANTHER" id="PTHR47537:SF6">
    <property type="entry name" value="CUB DOMAIN-CONTAINING PROTEIN"/>
    <property type="match status" value="1"/>
</dbReference>
<protein>
    <submittedName>
        <fullName evidence="5">Deleted in malignant brain tumors 1 protein-like</fullName>
    </submittedName>
</protein>
<reference evidence="5" key="1">
    <citation type="submission" date="2025-08" db="UniProtKB">
        <authorList>
            <consortium name="RefSeq"/>
        </authorList>
    </citation>
    <scope>IDENTIFICATION</scope>
    <source>
        <tissue evidence="5">Whole Larva</tissue>
    </source>
</reference>
<feature type="non-terminal residue" evidence="5">
    <location>
        <position position="178"/>
    </location>
</feature>
<dbReference type="PANTHER" id="PTHR47537">
    <property type="entry name" value="CUBILIN"/>
    <property type="match status" value="1"/>
</dbReference>
<dbReference type="Pfam" id="PF00431">
    <property type="entry name" value="CUB"/>
    <property type="match status" value="1"/>
</dbReference>
<dbReference type="CDD" id="cd00041">
    <property type="entry name" value="CUB"/>
    <property type="match status" value="1"/>
</dbReference>